<sequence>IKLKYANDNLESRNWFSLKKKSSSRSLKSKNPSSGLAPPVPEALLLSPFPCFLFSFFFLVSTFADMFVSLRSMGASRFVYQRGKLWRSLEKRRGNGKTEKKEVGF</sequence>
<reference evidence="2" key="1">
    <citation type="submission" date="2021-01" db="EMBL/GenBank/DDBJ databases">
        <authorList>
            <consortium name="Genoscope - CEA"/>
            <person name="William W."/>
        </authorList>
    </citation>
    <scope>NUCLEOTIDE SEQUENCE</scope>
</reference>
<keyword evidence="1" id="KW-1133">Transmembrane helix</keyword>
<proteinExistence type="predicted"/>
<gene>
    <name evidence="2" type="ORF">DARMORV10_C09P15220.1</name>
</gene>
<feature type="non-terminal residue" evidence="2">
    <location>
        <position position="1"/>
    </location>
</feature>
<dbReference type="AlphaFoldDB" id="A0A816ITJ4"/>
<organism evidence="2">
    <name type="scientific">Brassica napus</name>
    <name type="common">Rape</name>
    <dbReference type="NCBI Taxonomy" id="3708"/>
    <lineage>
        <taxon>Eukaryota</taxon>
        <taxon>Viridiplantae</taxon>
        <taxon>Streptophyta</taxon>
        <taxon>Embryophyta</taxon>
        <taxon>Tracheophyta</taxon>
        <taxon>Spermatophyta</taxon>
        <taxon>Magnoliopsida</taxon>
        <taxon>eudicotyledons</taxon>
        <taxon>Gunneridae</taxon>
        <taxon>Pentapetalae</taxon>
        <taxon>rosids</taxon>
        <taxon>malvids</taxon>
        <taxon>Brassicales</taxon>
        <taxon>Brassicaceae</taxon>
        <taxon>Brassiceae</taxon>
        <taxon>Brassica</taxon>
    </lineage>
</organism>
<dbReference type="EMBL" id="HG994373">
    <property type="protein sequence ID" value="CAF1719308.1"/>
    <property type="molecule type" value="Genomic_DNA"/>
</dbReference>
<keyword evidence="1" id="KW-0472">Membrane</keyword>
<accession>A0A816ITJ4</accession>
<feature type="transmembrane region" description="Helical" evidence="1">
    <location>
        <begin position="43"/>
        <end position="68"/>
    </location>
</feature>
<evidence type="ECO:0000256" key="1">
    <source>
        <dbReference type="SAM" id="Phobius"/>
    </source>
</evidence>
<name>A0A816ITJ4_BRANA</name>
<dbReference type="Proteomes" id="UP001295469">
    <property type="component" value="Chromosome C09"/>
</dbReference>
<protein>
    <submittedName>
        <fullName evidence="2">(rape) hypothetical protein</fullName>
    </submittedName>
</protein>
<keyword evidence="1" id="KW-0812">Transmembrane</keyword>
<evidence type="ECO:0000313" key="2">
    <source>
        <dbReference type="EMBL" id="CAF1719308.1"/>
    </source>
</evidence>